<name>A0A8J2UFB0_9BACT</name>
<reference evidence="1" key="1">
    <citation type="journal article" date="2014" name="Int. J. Syst. Evol. Microbiol.">
        <title>Complete genome sequence of Corynebacterium casei LMG S-19264T (=DSM 44701T), isolated from a smear-ripened cheese.</title>
        <authorList>
            <consortium name="US DOE Joint Genome Institute (JGI-PGF)"/>
            <person name="Walter F."/>
            <person name="Albersmeier A."/>
            <person name="Kalinowski J."/>
            <person name="Ruckert C."/>
        </authorList>
    </citation>
    <scope>NUCLEOTIDE SEQUENCE</scope>
    <source>
        <strain evidence="1">CGMCC 1.15448</strain>
    </source>
</reference>
<comment type="caution">
    <text evidence="1">The sequence shown here is derived from an EMBL/GenBank/DDBJ whole genome shotgun (WGS) entry which is preliminary data.</text>
</comment>
<gene>
    <name evidence="1" type="ORF">GCM10011511_36590</name>
</gene>
<protein>
    <submittedName>
        <fullName evidence="1">Uncharacterized protein</fullName>
    </submittedName>
</protein>
<dbReference type="EMBL" id="BMJC01000004">
    <property type="protein sequence ID" value="GGB09739.1"/>
    <property type="molecule type" value="Genomic_DNA"/>
</dbReference>
<proteinExistence type="predicted"/>
<keyword evidence="2" id="KW-1185">Reference proteome</keyword>
<dbReference type="Proteomes" id="UP000607559">
    <property type="component" value="Unassembled WGS sequence"/>
</dbReference>
<dbReference type="AlphaFoldDB" id="A0A8J2UFB0"/>
<organism evidence="1 2">
    <name type="scientific">Puia dinghuensis</name>
    <dbReference type="NCBI Taxonomy" id="1792502"/>
    <lineage>
        <taxon>Bacteria</taxon>
        <taxon>Pseudomonadati</taxon>
        <taxon>Bacteroidota</taxon>
        <taxon>Chitinophagia</taxon>
        <taxon>Chitinophagales</taxon>
        <taxon>Chitinophagaceae</taxon>
        <taxon>Puia</taxon>
    </lineage>
</organism>
<dbReference type="RefSeq" id="WP_188934359.1">
    <property type="nucleotide sequence ID" value="NZ_BMJC01000004.1"/>
</dbReference>
<evidence type="ECO:0000313" key="1">
    <source>
        <dbReference type="EMBL" id="GGB09739.1"/>
    </source>
</evidence>
<sequence length="107" mass="12786">MYDTEQLIQELNGSFGWELARGLRPEELEELLAENLNRWILTDFNALLQFLYRIDISETRVRSLLKEEPNEDAGRLLAKLVLERQWQKMQTRQQFRSGDASSDEERW</sequence>
<accession>A0A8J2UFB0</accession>
<reference evidence="1" key="2">
    <citation type="submission" date="2020-09" db="EMBL/GenBank/DDBJ databases">
        <authorList>
            <person name="Sun Q."/>
            <person name="Zhou Y."/>
        </authorList>
    </citation>
    <scope>NUCLEOTIDE SEQUENCE</scope>
    <source>
        <strain evidence="1">CGMCC 1.15448</strain>
    </source>
</reference>
<evidence type="ECO:0000313" key="2">
    <source>
        <dbReference type="Proteomes" id="UP000607559"/>
    </source>
</evidence>